<evidence type="ECO:0000256" key="9">
    <source>
        <dbReference type="SAM" id="MobiDB-lite"/>
    </source>
</evidence>
<feature type="region of interest" description="Disordered" evidence="9">
    <location>
        <begin position="471"/>
        <end position="502"/>
    </location>
</feature>
<evidence type="ECO:0000256" key="5">
    <source>
        <dbReference type="ARBA" id="ARBA00022750"/>
    </source>
</evidence>
<dbReference type="GO" id="GO:0003964">
    <property type="term" value="F:RNA-directed DNA polymerase activity"/>
    <property type="evidence" value="ECO:0007669"/>
    <property type="project" value="UniProtKB-KW"/>
</dbReference>
<organism evidence="11 12">
    <name type="scientific">Phytophthora megakarya</name>
    <dbReference type="NCBI Taxonomy" id="4795"/>
    <lineage>
        <taxon>Eukaryota</taxon>
        <taxon>Sar</taxon>
        <taxon>Stramenopiles</taxon>
        <taxon>Oomycota</taxon>
        <taxon>Peronosporomycetes</taxon>
        <taxon>Peronosporales</taxon>
        <taxon>Peronosporaceae</taxon>
        <taxon>Phytophthora</taxon>
    </lineage>
</organism>
<reference evidence="12" key="1">
    <citation type="submission" date="2017-03" db="EMBL/GenBank/DDBJ databases">
        <title>Phytopthora megakarya and P. palmivora, two closely related causual agents of cacao black pod achieved similar genome size and gene model numbers by different mechanisms.</title>
        <authorList>
            <person name="Ali S."/>
            <person name="Shao J."/>
            <person name="Larry D.J."/>
            <person name="Kronmiller B."/>
            <person name="Shen D."/>
            <person name="Strem M.D."/>
            <person name="Melnick R.L."/>
            <person name="Guiltinan M.J."/>
            <person name="Tyler B.M."/>
            <person name="Meinhardt L.W."/>
            <person name="Bailey B.A."/>
        </authorList>
    </citation>
    <scope>NUCLEOTIDE SEQUENCE [LARGE SCALE GENOMIC DNA]</scope>
    <source>
        <strain evidence="12">zdho120</strain>
    </source>
</reference>
<keyword evidence="12" id="KW-1185">Reference proteome</keyword>
<gene>
    <name evidence="11" type="ORF">PHMEG_0005290</name>
</gene>
<evidence type="ECO:0000256" key="7">
    <source>
        <dbReference type="ARBA" id="ARBA00022801"/>
    </source>
</evidence>
<keyword evidence="4" id="KW-0540">Nuclease</keyword>
<evidence type="ECO:0000256" key="2">
    <source>
        <dbReference type="ARBA" id="ARBA00022679"/>
    </source>
</evidence>
<dbReference type="Gene3D" id="3.30.70.270">
    <property type="match status" value="1"/>
</dbReference>
<evidence type="ECO:0000256" key="1">
    <source>
        <dbReference type="ARBA" id="ARBA00022670"/>
    </source>
</evidence>
<protein>
    <submittedName>
        <fullName evidence="11">Reverse transcriptase</fullName>
    </submittedName>
</protein>
<keyword evidence="8 11" id="KW-0695">RNA-directed DNA polymerase</keyword>
<dbReference type="Gene3D" id="3.10.10.10">
    <property type="entry name" value="HIV Type 1 Reverse Transcriptase, subunit A, domain 1"/>
    <property type="match status" value="2"/>
</dbReference>
<dbReference type="Pfam" id="PF17917">
    <property type="entry name" value="RT_RNaseH"/>
    <property type="match status" value="1"/>
</dbReference>
<dbReference type="GO" id="GO:0006508">
    <property type="term" value="P:proteolysis"/>
    <property type="evidence" value="ECO:0007669"/>
    <property type="project" value="UniProtKB-KW"/>
</dbReference>
<dbReference type="Proteomes" id="UP000198211">
    <property type="component" value="Unassembled WGS sequence"/>
</dbReference>
<proteinExistence type="predicted"/>
<keyword evidence="6" id="KW-0255">Endonuclease</keyword>
<dbReference type="InterPro" id="IPR051320">
    <property type="entry name" value="Viral_Replic_Matur_Polypro"/>
</dbReference>
<dbReference type="InterPro" id="IPR043128">
    <property type="entry name" value="Rev_trsase/Diguanyl_cyclase"/>
</dbReference>
<evidence type="ECO:0000256" key="8">
    <source>
        <dbReference type="ARBA" id="ARBA00022918"/>
    </source>
</evidence>
<evidence type="ECO:0000256" key="3">
    <source>
        <dbReference type="ARBA" id="ARBA00022695"/>
    </source>
</evidence>
<dbReference type="EMBL" id="NBNE01000338">
    <property type="protein sequence ID" value="OWZ20304.1"/>
    <property type="molecule type" value="Genomic_DNA"/>
</dbReference>
<name>A0A225WRN2_9STRA</name>
<evidence type="ECO:0000256" key="4">
    <source>
        <dbReference type="ARBA" id="ARBA00022722"/>
    </source>
</evidence>
<sequence>MESVSSHSSHQSKHERDEDPDDLFDLDASPPGDAAVISTATTGTSLACVRLSVFSELKEFNGCHSSEEKARAWFNRLKSASRRDAMTGDEVGALFGDLMAGPARQWYLQLTKTTRKPWTELTDQFRIQHCGKGYLYRINVAGMRVKIHYADRSPEEKREHVELFINTLRAQEQELAKAAMKKIGPSCSWRATRRSLKARDTSLLRETRDSIARSVGTAGLVDTQKETVGACSRVRSAEVSILDTTFAREVGCQIDTSVTQECIRDETYFTVGRTRIKITLAGDLVGQHAIPGMDFMVPAGVRIDAADGTTCLPDEVRIQLIGRRPLYGSKMRAVNIPSLTRIVIGDSYDVPLSPDKMAPKLWVTREVTWVTSMIKARVGRRTYLRVTNVGEKAVILDAHTTIAWWTPVDTNLAFGATAEVNDGELFQGPETPMTVRREYQDPKSILLRTETEAKTGSERRGPVVMTAVVERGSTGGQKEMTETRDADALKSEPAESQATKTPDDIETQDLKLEEIPEYENADAEEILHEGSELFAEDLEAEMAVLPEIPLIADVKIADLKTGRPADVDLNEASKGVVCDIDVGNAKPIAQRVRKISSQFPEKLADLIRGLLSVRMVRASKSPWVSPIVIIVKKNGVDIRLCVDYRIVNSLTQLMAHVAFITPFGLFEWLRMPFGLCNAPQVYQPLIDNALYGFWKLSPTGDTRDVFNDGDPAMPGTSSVLGRRSDIDDILIGDTTWDDLCEKVERLLEVCEEWHLSISVEKSGWGSLNYYHKFIPEFAIYATTLYSLSERDFGEYVTNPKARNQEKWPVVMLYASDWAISAVLAQEHDGVYMAVKFTSRTLKLNELNYNITEKKILALLRVLNDDHTMLVGKTIRVLTR</sequence>
<dbReference type="InterPro" id="IPR043502">
    <property type="entry name" value="DNA/RNA_pol_sf"/>
</dbReference>
<keyword evidence="2" id="KW-0808">Transferase</keyword>
<dbReference type="AlphaFoldDB" id="A0A225WRN2"/>
<feature type="region of interest" description="Disordered" evidence="9">
    <location>
        <begin position="1"/>
        <end position="30"/>
    </location>
</feature>
<keyword evidence="7" id="KW-0378">Hydrolase</keyword>
<accession>A0A225WRN2</accession>
<feature type="compositionally biased region" description="Basic and acidic residues" evidence="9">
    <location>
        <begin position="479"/>
        <end position="493"/>
    </location>
</feature>
<dbReference type="CDD" id="cd01647">
    <property type="entry name" value="RT_LTR"/>
    <property type="match status" value="1"/>
</dbReference>
<dbReference type="SUPFAM" id="SSF56672">
    <property type="entry name" value="DNA/RNA polymerases"/>
    <property type="match status" value="1"/>
</dbReference>
<evidence type="ECO:0000256" key="6">
    <source>
        <dbReference type="ARBA" id="ARBA00022759"/>
    </source>
</evidence>
<dbReference type="InterPro" id="IPR041373">
    <property type="entry name" value="RT_RNaseH"/>
</dbReference>
<evidence type="ECO:0000313" key="11">
    <source>
        <dbReference type="EMBL" id="OWZ20304.1"/>
    </source>
</evidence>
<keyword evidence="3" id="KW-0548">Nucleotidyltransferase</keyword>
<dbReference type="PANTHER" id="PTHR33064">
    <property type="entry name" value="POL PROTEIN"/>
    <property type="match status" value="1"/>
</dbReference>
<evidence type="ECO:0000259" key="10">
    <source>
        <dbReference type="Pfam" id="PF17917"/>
    </source>
</evidence>
<dbReference type="GO" id="GO:0004190">
    <property type="term" value="F:aspartic-type endopeptidase activity"/>
    <property type="evidence" value="ECO:0007669"/>
    <property type="project" value="UniProtKB-KW"/>
</dbReference>
<dbReference type="PANTHER" id="PTHR33064:SF37">
    <property type="entry name" value="RIBONUCLEASE H"/>
    <property type="match status" value="1"/>
</dbReference>
<keyword evidence="1" id="KW-0645">Protease</keyword>
<keyword evidence="5" id="KW-0064">Aspartyl protease</keyword>
<dbReference type="GO" id="GO:0004519">
    <property type="term" value="F:endonuclease activity"/>
    <property type="evidence" value="ECO:0007669"/>
    <property type="project" value="UniProtKB-KW"/>
</dbReference>
<evidence type="ECO:0000313" key="12">
    <source>
        <dbReference type="Proteomes" id="UP000198211"/>
    </source>
</evidence>
<comment type="caution">
    <text evidence="11">The sequence shown here is derived from an EMBL/GenBank/DDBJ whole genome shotgun (WGS) entry which is preliminary data.</text>
</comment>
<feature type="domain" description="Reverse transcriptase RNase H-like" evidence="10">
    <location>
        <begin position="809"/>
        <end position="878"/>
    </location>
</feature>